<dbReference type="Proteomes" id="UP000649179">
    <property type="component" value="Unassembled WGS sequence"/>
</dbReference>
<evidence type="ECO:0008006" key="3">
    <source>
        <dbReference type="Google" id="ProtNLM"/>
    </source>
</evidence>
<dbReference type="AlphaFoldDB" id="A0A917BMD2"/>
<accession>A0A917BMD2</accession>
<evidence type="ECO:0000313" key="1">
    <source>
        <dbReference type="EMBL" id="GGF51751.1"/>
    </source>
</evidence>
<organism evidence="1 2">
    <name type="scientific">Marmoricola endophyticus</name>
    <dbReference type="NCBI Taxonomy" id="2040280"/>
    <lineage>
        <taxon>Bacteria</taxon>
        <taxon>Bacillati</taxon>
        <taxon>Actinomycetota</taxon>
        <taxon>Actinomycetes</taxon>
        <taxon>Propionibacteriales</taxon>
        <taxon>Nocardioidaceae</taxon>
        <taxon>Marmoricola</taxon>
    </lineage>
</organism>
<keyword evidence="2" id="KW-1185">Reference proteome</keyword>
<gene>
    <name evidence="1" type="ORF">GCM10011519_27220</name>
</gene>
<name>A0A917BMD2_9ACTN</name>
<evidence type="ECO:0000313" key="2">
    <source>
        <dbReference type="Proteomes" id="UP000649179"/>
    </source>
</evidence>
<sequence length="334" mass="35512">MVDVGLRYADLSAWRRWQRRRHPLRAVRGRLRPVRTAGVLTRGSAEADLLVVLDGLSPSNRAALLAPVAALAPERVAVLSPVPVVDLLPEHGWSEQRWGDGEPLGPVSAVLTAGHYLALGAVGHAEARRRDVPELVVQHGLLTPLAPPLPPGATLLAWSAADADFWGAERAEIVGSQLLHDAAAHPAPATASSPPLTYLGQLHGAELPRRDLAAAAEAFCAAHGATYRPHPAERDRASRRTHARWEASGMTLDRSDEPLSALTGGVVSVFSTGVLEAAARGLPAWVDLPTPPAWLEEFWDRYAMRPWGSDPTPAPARPAVEPARAVAAALEAIG</sequence>
<proteinExistence type="predicted"/>
<reference evidence="1" key="2">
    <citation type="submission" date="2020-09" db="EMBL/GenBank/DDBJ databases">
        <authorList>
            <person name="Sun Q."/>
            <person name="Zhou Y."/>
        </authorList>
    </citation>
    <scope>NUCLEOTIDE SEQUENCE</scope>
    <source>
        <strain evidence="1">CGMCC 1.16067</strain>
    </source>
</reference>
<protein>
    <recommendedName>
        <fullName evidence="3">RNA-binding protein</fullName>
    </recommendedName>
</protein>
<dbReference type="EMBL" id="BMKQ01000001">
    <property type="protein sequence ID" value="GGF51751.1"/>
    <property type="molecule type" value="Genomic_DNA"/>
</dbReference>
<reference evidence="1" key="1">
    <citation type="journal article" date="2014" name="Int. J. Syst. Evol. Microbiol.">
        <title>Complete genome sequence of Corynebacterium casei LMG S-19264T (=DSM 44701T), isolated from a smear-ripened cheese.</title>
        <authorList>
            <consortium name="US DOE Joint Genome Institute (JGI-PGF)"/>
            <person name="Walter F."/>
            <person name="Albersmeier A."/>
            <person name="Kalinowski J."/>
            <person name="Ruckert C."/>
        </authorList>
    </citation>
    <scope>NUCLEOTIDE SEQUENCE</scope>
    <source>
        <strain evidence="1">CGMCC 1.16067</strain>
    </source>
</reference>
<comment type="caution">
    <text evidence="1">The sequence shown here is derived from an EMBL/GenBank/DDBJ whole genome shotgun (WGS) entry which is preliminary data.</text>
</comment>